<evidence type="ECO:0000259" key="22">
    <source>
        <dbReference type="PROSITE" id="PS50278"/>
    </source>
</evidence>
<keyword evidence="12" id="KW-0278">Fertilization</keyword>
<feature type="disulfide bond" evidence="18">
    <location>
        <begin position="91"/>
        <end position="106"/>
    </location>
</feature>
<evidence type="ECO:0000256" key="20">
    <source>
        <dbReference type="SAM" id="MobiDB-lite"/>
    </source>
</evidence>
<comment type="subcellular location">
    <subcellularLocation>
        <location evidence="1">Cell membrane</location>
        <topology evidence="1">Single-pass type I membrane protein</topology>
    </subcellularLocation>
    <subcellularLocation>
        <location evidence="13">Zona pellucida</location>
    </subcellularLocation>
</comment>
<comment type="function">
    <text evidence="14">Component of the zona pellucida, an extracellular matrix surrounding oocytes which mediates sperm binding, induction of the acrosome reaction and prevents post-fertilization polyspermy. The zona pellucida is composed of 3 to 4 glycoproteins, ZP1, ZP2, ZP3, and ZP4. ZP4 may act as a sperm receptor.</text>
</comment>
<dbReference type="SMART" id="SM00141">
    <property type="entry name" value="PDGF"/>
    <property type="match status" value="1"/>
</dbReference>
<dbReference type="SUPFAM" id="SSF57501">
    <property type="entry name" value="Cystine-knot cytokines"/>
    <property type="match status" value="1"/>
</dbReference>
<dbReference type="InterPro" id="IPR001507">
    <property type="entry name" value="ZP_dom"/>
</dbReference>
<dbReference type="PROSITE" id="PS50278">
    <property type="entry name" value="PDGF_2"/>
    <property type="match status" value="1"/>
</dbReference>
<dbReference type="Pfam" id="PF00100">
    <property type="entry name" value="Zona_pellucida"/>
    <property type="match status" value="2"/>
</dbReference>
<dbReference type="InterPro" id="IPR029034">
    <property type="entry name" value="Cystine-knot_cytokine"/>
</dbReference>
<evidence type="ECO:0000256" key="18">
    <source>
        <dbReference type="PROSITE-ProRule" id="PRU00779"/>
    </source>
</evidence>
<accession>A0ABR3LNE3</accession>
<dbReference type="InterPro" id="IPR044913">
    <property type="entry name" value="P_trefoil_dom_sf"/>
</dbReference>
<evidence type="ECO:0000313" key="26">
    <source>
        <dbReference type="Proteomes" id="UP001558613"/>
    </source>
</evidence>
<dbReference type="EMBL" id="JAYMGO010000020">
    <property type="protein sequence ID" value="KAL1253591.1"/>
    <property type="molecule type" value="Genomic_DNA"/>
</dbReference>
<evidence type="ECO:0000256" key="3">
    <source>
        <dbReference type="ARBA" id="ARBA00022525"/>
    </source>
</evidence>
<evidence type="ECO:0000256" key="17">
    <source>
        <dbReference type="ARBA" id="ARBA00042573"/>
    </source>
</evidence>
<evidence type="ECO:0000256" key="5">
    <source>
        <dbReference type="ARBA" id="ARBA00022685"/>
    </source>
</evidence>
<dbReference type="Gene3D" id="2.10.90.10">
    <property type="entry name" value="Cystine-knot cytokines"/>
    <property type="match status" value="1"/>
</dbReference>
<dbReference type="PROSITE" id="PS00682">
    <property type="entry name" value="ZP_1"/>
    <property type="match status" value="1"/>
</dbReference>
<keyword evidence="2" id="KW-1003">Cell membrane</keyword>
<keyword evidence="8 19" id="KW-0339">Growth factor</keyword>
<dbReference type="InterPro" id="IPR055356">
    <property type="entry name" value="ZP-N"/>
</dbReference>
<feature type="domain" description="P-type" evidence="24">
    <location>
        <begin position="79"/>
        <end position="117"/>
    </location>
</feature>
<evidence type="ECO:0000256" key="15">
    <source>
        <dbReference type="ARBA" id="ARBA00040238"/>
    </source>
</evidence>
<dbReference type="PANTHER" id="PTHR23343:SF31">
    <property type="entry name" value="ZONA PELLUCIDA SPERM-BINDING PROTEIN 4"/>
    <property type="match status" value="1"/>
</dbReference>
<evidence type="ECO:0000256" key="14">
    <source>
        <dbReference type="ARBA" id="ARBA00037545"/>
    </source>
</evidence>
<dbReference type="SUPFAM" id="SSF57492">
    <property type="entry name" value="Trefoil"/>
    <property type="match status" value="1"/>
</dbReference>
<evidence type="ECO:0000256" key="16">
    <source>
        <dbReference type="ARBA" id="ARBA00042273"/>
    </source>
</evidence>
<comment type="similarity">
    <text evidence="19">Belongs to the PDGF/VEGF growth factor family.</text>
</comment>
<feature type="domain" description="ZP" evidence="23">
    <location>
        <begin position="122"/>
        <end position="399"/>
    </location>
</feature>
<sequence length="819" mass="91089">MCSCFLADYDCTTAMTQIPFETNWFSLDILWSNLPQNPQALMFQQTDQRFQQPAQQQVSQQVPQKFQLQQPAAQAEPLDKCAVADYEQVPCGQPGISGAECEAINCCFNGQQCFYGRAVTVQCIRDGQFVVVVARDVTLPRLSLDSVRLVGGNEPPCAPVDSNPSFAIYQFPVTACGTSMMEDSGYVVYENRMTSSYEVGVGPFGSITRDSHFELLFQCRYSGVAVEALVVEVNSVPAPPPVAAPGPLRVELRLANGQCVTKGCAEGDEAYTSYYSDADYPVTKVLREPVYVEVHIMERTDPNIVLMLGRCWATSTPSPLSLPQWDLLIDGCPYQDDRYLTALVPVTGASGVQFPTHYKRFVVKMFTSLSTVVHQCAILFLAPVSRVAQGKCLSQQAHRLLSRLLFQCRYSGVAVEALVVEVNSVPAPPPVAAPGPLRVELRLANGQCVTKGCAEGDEAYTSYYSDADYPVTKVLREPVYVEVRILERTDPNIVLMLGRCWATSTPSPLSLPQWDLLIDGSLHYKRFAVKMFTFVDPASLLPQQETIFIHCSTAVCHPSSGSCEQRCARKTRGLVVKTATNELTVVSSGEHPSIILAKRPMQAHTVDPILRHCSCGGPLEGMSTEGLDALKCSVLWSACMCAVDGHNGRGVRMRAQRLRFALLRLDMKRFIGVSQLAAILLYIPLVQVFTILGNPQSKVMLFHEAWGRSQCRSLERMVEVEQEYPGGVEHIFSPGCVPLLRCSGCCNDDKLACFPISTRNISIQLLRITPADRSREYVLLSFQEHQSCECRPRRHHLRNQQRRRKGKRRRRRRGRTDED</sequence>
<dbReference type="InterPro" id="IPR000519">
    <property type="entry name" value="P_trefoil_dom"/>
</dbReference>
<evidence type="ECO:0000256" key="7">
    <source>
        <dbReference type="ARBA" id="ARBA00022989"/>
    </source>
</evidence>
<dbReference type="InterPro" id="IPR055355">
    <property type="entry name" value="ZP-C"/>
</dbReference>
<comment type="caution">
    <text evidence="25">The sequence shown here is derived from an EMBL/GenBank/DDBJ whole genome shotgun (WGS) entry which is preliminary data.</text>
</comment>
<dbReference type="Gene3D" id="4.10.110.10">
    <property type="entry name" value="Spasmolytic Protein, domain 1"/>
    <property type="match status" value="1"/>
</dbReference>
<dbReference type="PROSITE" id="PS51448">
    <property type="entry name" value="P_TREFOIL_2"/>
    <property type="match status" value="1"/>
</dbReference>
<evidence type="ECO:0000256" key="10">
    <source>
        <dbReference type="ARBA" id="ARBA00023157"/>
    </source>
</evidence>
<keyword evidence="7 21" id="KW-1133">Transmembrane helix</keyword>
<dbReference type="CDD" id="cd00135">
    <property type="entry name" value="PDGF"/>
    <property type="match status" value="1"/>
</dbReference>
<name>A0ABR3LNE3_9TELE</name>
<evidence type="ECO:0000256" key="4">
    <source>
        <dbReference type="ARBA" id="ARBA00022530"/>
    </source>
</evidence>
<dbReference type="InterPro" id="IPR017977">
    <property type="entry name" value="ZP_dom_CS"/>
</dbReference>
<evidence type="ECO:0000256" key="6">
    <source>
        <dbReference type="ARBA" id="ARBA00022692"/>
    </source>
</evidence>
<evidence type="ECO:0000259" key="23">
    <source>
        <dbReference type="PROSITE" id="PS51034"/>
    </source>
</evidence>
<evidence type="ECO:0000256" key="12">
    <source>
        <dbReference type="ARBA" id="ARBA00023279"/>
    </source>
</evidence>
<reference evidence="25 26" key="1">
    <citation type="submission" date="2023-09" db="EMBL/GenBank/DDBJ databases">
        <authorList>
            <person name="Wang M."/>
        </authorList>
    </citation>
    <scope>NUCLEOTIDE SEQUENCE [LARGE SCALE GENOMIC DNA]</scope>
    <source>
        <strain evidence="25">GT-2023</strain>
        <tissue evidence="25">Liver</tissue>
    </source>
</reference>
<evidence type="ECO:0000256" key="9">
    <source>
        <dbReference type="ARBA" id="ARBA00023136"/>
    </source>
</evidence>
<feature type="disulfide bond" evidence="18">
    <location>
        <begin position="81"/>
        <end position="107"/>
    </location>
</feature>
<keyword evidence="5" id="KW-0165">Cleavage on pair of basic residues</keyword>
<proteinExistence type="inferred from homology"/>
<dbReference type="Gene3D" id="2.60.40.4100">
    <property type="entry name" value="Zona pellucida, ZP-C domain"/>
    <property type="match status" value="2"/>
</dbReference>
<evidence type="ECO:0000256" key="1">
    <source>
        <dbReference type="ARBA" id="ARBA00004251"/>
    </source>
</evidence>
<dbReference type="SMART" id="SM00241">
    <property type="entry name" value="ZP"/>
    <property type="match status" value="2"/>
</dbReference>
<evidence type="ECO:0000256" key="19">
    <source>
        <dbReference type="RuleBase" id="RU003818"/>
    </source>
</evidence>
<dbReference type="Pfam" id="PF00088">
    <property type="entry name" value="Trefoil"/>
    <property type="match status" value="1"/>
</dbReference>
<feature type="transmembrane region" description="Helical" evidence="21">
    <location>
        <begin position="670"/>
        <end position="692"/>
    </location>
</feature>
<keyword evidence="6 21" id="KW-0812">Transmembrane</keyword>
<dbReference type="Pfam" id="PF00341">
    <property type="entry name" value="PDGF"/>
    <property type="match status" value="1"/>
</dbReference>
<dbReference type="PROSITE" id="PS51034">
    <property type="entry name" value="ZP_2"/>
    <property type="match status" value="1"/>
</dbReference>
<keyword evidence="9 21" id="KW-0472">Membrane</keyword>
<comment type="caution">
    <text evidence="18">Lacks conserved residue(s) required for the propagation of feature annotation.</text>
</comment>
<evidence type="ECO:0000259" key="24">
    <source>
        <dbReference type="PROSITE" id="PS51448"/>
    </source>
</evidence>
<dbReference type="InterPro" id="IPR051148">
    <property type="entry name" value="Zona_Pellucida_Domain_gp"/>
</dbReference>
<keyword evidence="4" id="KW-0272">Extracellular matrix</keyword>
<dbReference type="PANTHER" id="PTHR23343">
    <property type="entry name" value="ZONA PELLUCIDA SPERM-BINDING PROTEIN"/>
    <property type="match status" value="1"/>
</dbReference>
<keyword evidence="26" id="KW-1185">Reference proteome</keyword>
<dbReference type="Pfam" id="PF23344">
    <property type="entry name" value="ZP-N"/>
    <property type="match status" value="1"/>
</dbReference>
<organism evidence="25 26">
    <name type="scientific">Cirrhinus molitorella</name>
    <name type="common">mud carp</name>
    <dbReference type="NCBI Taxonomy" id="172907"/>
    <lineage>
        <taxon>Eukaryota</taxon>
        <taxon>Metazoa</taxon>
        <taxon>Chordata</taxon>
        <taxon>Craniata</taxon>
        <taxon>Vertebrata</taxon>
        <taxon>Euteleostomi</taxon>
        <taxon>Actinopterygii</taxon>
        <taxon>Neopterygii</taxon>
        <taxon>Teleostei</taxon>
        <taxon>Ostariophysi</taxon>
        <taxon>Cypriniformes</taxon>
        <taxon>Cyprinidae</taxon>
        <taxon>Labeoninae</taxon>
        <taxon>Labeonini</taxon>
        <taxon>Cirrhinus</taxon>
    </lineage>
</organism>
<keyword evidence="3" id="KW-0964">Secreted</keyword>
<keyword evidence="11" id="KW-0325">Glycoprotein</keyword>
<keyword evidence="10 18" id="KW-1015">Disulfide bond</keyword>
<dbReference type="Gene3D" id="2.60.40.3210">
    <property type="entry name" value="Zona pellucida, ZP-N domain"/>
    <property type="match status" value="1"/>
</dbReference>
<evidence type="ECO:0000256" key="8">
    <source>
        <dbReference type="ARBA" id="ARBA00023030"/>
    </source>
</evidence>
<feature type="domain" description="Platelet-derived growth factor (PDGF) family profile" evidence="22">
    <location>
        <begin position="698"/>
        <end position="795"/>
    </location>
</feature>
<evidence type="ECO:0000256" key="2">
    <source>
        <dbReference type="ARBA" id="ARBA00022475"/>
    </source>
</evidence>
<dbReference type="CDD" id="cd00111">
    <property type="entry name" value="Trefoil"/>
    <property type="match status" value="1"/>
</dbReference>
<feature type="region of interest" description="Disordered" evidence="20">
    <location>
        <begin position="796"/>
        <end position="819"/>
    </location>
</feature>
<evidence type="ECO:0000256" key="11">
    <source>
        <dbReference type="ARBA" id="ARBA00023180"/>
    </source>
</evidence>
<dbReference type="InterPro" id="IPR042235">
    <property type="entry name" value="ZP-C_dom"/>
</dbReference>
<gene>
    <name evidence="25" type="ORF">QQF64_015820</name>
</gene>
<dbReference type="InterPro" id="IPR000072">
    <property type="entry name" value="PDGF/VEGF_dom"/>
</dbReference>
<evidence type="ECO:0000313" key="25">
    <source>
        <dbReference type="EMBL" id="KAL1253591.1"/>
    </source>
</evidence>
<dbReference type="SMART" id="SM00018">
    <property type="entry name" value="PD"/>
    <property type="match status" value="1"/>
</dbReference>
<evidence type="ECO:0000256" key="13">
    <source>
        <dbReference type="ARBA" id="ARBA00024183"/>
    </source>
</evidence>
<evidence type="ECO:0000256" key="21">
    <source>
        <dbReference type="SAM" id="Phobius"/>
    </source>
</evidence>
<protein>
    <recommendedName>
        <fullName evidence="15">Zona pellucida sperm-binding protein 4</fullName>
    </recommendedName>
    <alternativeName>
        <fullName evidence="17">Zona pellucida glycoprotein 4</fullName>
    </alternativeName>
    <alternativeName>
        <fullName evidence="16">Zona pellucida protein B</fullName>
    </alternativeName>
</protein>
<dbReference type="Proteomes" id="UP001558613">
    <property type="component" value="Unassembled WGS sequence"/>
</dbReference>